<evidence type="ECO:0000313" key="1">
    <source>
        <dbReference type="EMBL" id="KAI4366476.1"/>
    </source>
</evidence>
<dbReference type="Proteomes" id="UP001057402">
    <property type="component" value="Chromosome 6"/>
</dbReference>
<reference evidence="2" key="1">
    <citation type="journal article" date="2023" name="Front. Plant Sci.">
        <title>Chromosomal-level genome assembly of Melastoma candidum provides insights into trichome evolution.</title>
        <authorList>
            <person name="Zhong Y."/>
            <person name="Wu W."/>
            <person name="Sun C."/>
            <person name="Zou P."/>
            <person name="Liu Y."/>
            <person name="Dai S."/>
            <person name="Zhou R."/>
        </authorList>
    </citation>
    <scope>NUCLEOTIDE SEQUENCE [LARGE SCALE GENOMIC DNA]</scope>
</reference>
<sequence length="772" mass="82591">MIADSDVDRCPTRFMKHIVRRLLLNSVPYNPPTLSICLLKRSVRSPHSPPPALFSRRGHVGVTVVSPFPSPASIVPFYVPVLGDLGFEGHAMVMVSAHVATSNSDPISRGRSSTPRRGGTTAPLSGKGAAGRVPGDDAARKSARPPLLSADPDNVAATPARRPKAGKVVSSRYLSSSTSTTTSGSSSSASSSVGVSPMKRCPSPSPSVTRTGLGNAATPLIKRSQSAERRRPGTPHLGTPVGRDSGDRKTTGAQRMLASAKSLSVSFQGESYSVPVDKVKTVAEKPMSVVTARPTSGGGVRRGTPERSRNATAVTRRTSADSLKVAMEQKHRWPGRSAMSMSVDFGNSTILNRSVVRDLRNSMTATEVKVDDGRTDKPNIRNDLQFKKEADCCDNGSSEIARNRISATEFVGSDGESVSSGSISSAKESTGNVPGVMNCIGDAIHGVRGIEVLARYRQEEKSRLARPPSPMAALSKFPSTPKKLSTKGPVSDSPVSSPKGYLSSRRQASPLRGAGRPASPTKFGSFSVPSPTRGLSPSRVRNISEGSVVSSTPSMLSFAAEARRGRMGESRIFDAHALRLLHNRLLQWRFVNARADDALFAQRFNAERSLYNSWVRISRLREAVKAKALQLQLLKHILKLSSVLNGQMVHLEKWASMDGDYSDSLLGATESLHASTLRLPVIGGAKVDLQKLKVAFYSALEVLQAMATSICTSSSKVDEVHHLVAELADVTLQEQALLDHCTDLLSTNAAMQINEFSLRAHISQQNEVSPIG</sequence>
<accession>A0ACB9QIW3</accession>
<gene>
    <name evidence="1" type="ORF">MLD38_022350</name>
</gene>
<comment type="caution">
    <text evidence="1">The sequence shown here is derived from an EMBL/GenBank/DDBJ whole genome shotgun (WGS) entry which is preliminary data.</text>
</comment>
<keyword evidence="2" id="KW-1185">Reference proteome</keyword>
<dbReference type="EMBL" id="CM042885">
    <property type="protein sequence ID" value="KAI4366476.1"/>
    <property type="molecule type" value="Genomic_DNA"/>
</dbReference>
<name>A0ACB9QIW3_9MYRT</name>
<evidence type="ECO:0000313" key="2">
    <source>
        <dbReference type="Proteomes" id="UP001057402"/>
    </source>
</evidence>
<proteinExistence type="predicted"/>
<protein>
    <submittedName>
        <fullName evidence="1">Uncharacterized protein</fullName>
    </submittedName>
</protein>
<organism evidence="1 2">
    <name type="scientific">Melastoma candidum</name>
    <dbReference type="NCBI Taxonomy" id="119954"/>
    <lineage>
        <taxon>Eukaryota</taxon>
        <taxon>Viridiplantae</taxon>
        <taxon>Streptophyta</taxon>
        <taxon>Embryophyta</taxon>
        <taxon>Tracheophyta</taxon>
        <taxon>Spermatophyta</taxon>
        <taxon>Magnoliopsida</taxon>
        <taxon>eudicotyledons</taxon>
        <taxon>Gunneridae</taxon>
        <taxon>Pentapetalae</taxon>
        <taxon>rosids</taxon>
        <taxon>malvids</taxon>
        <taxon>Myrtales</taxon>
        <taxon>Melastomataceae</taxon>
        <taxon>Melastomatoideae</taxon>
        <taxon>Melastomateae</taxon>
        <taxon>Melastoma</taxon>
    </lineage>
</organism>